<evidence type="ECO:0000313" key="9">
    <source>
        <dbReference type="EMBL" id="OGM98232.1"/>
    </source>
</evidence>
<dbReference type="Gene3D" id="3.40.50.720">
    <property type="entry name" value="NAD(P)-binding Rossmann-like Domain"/>
    <property type="match status" value="1"/>
</dbReference>
<feature type="binding site" evidence="5">
    <location>
        <position position="247"/>
    </location>
    <ligand>
        <name>NAD(+)</name>
        <dbReference type="ChEBI" id="CHEBI:57540"/>
    </ligand>
</feature>
<feature type="active site" description="Proton donor" evidence="4">
    <location>
        <position position="108"/>
    </location>
</feature>
<proteinExistence type="inferred from homology"/>
<accession>A0A1F8EBR0</accession>
<organism evidence="9 10">
    <name type="scientific">Candidatus Yanofskybacteria bacterium RIFCSPHIGHO2_01_FULL_39_8b</name>
    <dbReference type="NCBI Taxonomy" id="1802659"/>
    <lineage>
        <taxon>Bacteria</taxon>
        <taxon>Candidatus Yanofskyibacteriota</taxon>
    </lineage>
</organism>
<dbReference type="GO" id="GO:0004352">
    <property type="term" value="F:glutamate dehydrogenase (NAD+) activity"/>
    <property type="evidence" value="ECO:0007669"/>
    <property type="project" value="TreeGrafter"/>
</dbReference>
<dbReference type="InterPro" id="IPR006096">
    <property type="entry name" value="Glu/Leu/Phe/Val/Trp_DH_C"/>
</dbReference>
<dbReference type="PIRSF" id="PIRSF000185">
    <property type="entry name" value="Glu_DH"/>
    <property type="match status" value="1"/>
</dbReference>
<dbReference type="PRINTS" id="PR00082">
    <property type="entry name" value="GLFDHDRGNASE"/>
</dbReference>
<feature type="site" description="Important for catalysis" evidence="6">
    <location>
        <position position="166"/>
    </location>
</feature>
<evidence type="ECO:0000313" key="10">
    <source>
        <dbReference type="Proteomes" id="UP000177594"/>
    </source>
</evidence>
<keyword evidence="2 3" id="KW-0560">Oxidoreductase</keyword>
<dbReference type="SUPFAM" id="SSF51735">
    <property type="entry name" value="NAD(P)-binding Rossmann-fold domains"/>
    <property type="match status" value="1"/>
</dbReference>
<feature type="domain" description="Glutamate/phenylalanine/leucine/valine/L-tryptophan dehydrogenase C-terminal" evidence="8">
    <location>
        <begin position="203"/>
        <end position="439"/>
    </location>
</feature>
<feature type="binding site" evidence="5">
    <location>
        <position position="210"/>
    </location>
    <ligand>
        <name>NAD(+)</name>
        <dbReference type="ChEBI" id="CHEBI:57540"/>
    </ligand>
</feature>
<protein>
    <recommendedName>
        <fullName evidence="3">Glutamate dehydrogenase</fullName>
    </recommendedName>
</protein>
<gene>
    <name evidence="9" type="ORF">A2817_03645</name>
</gene>
<dbReference type="Proteomes" id="UP000177594">
    <property type="component" value="Unassembled WGS sequence"/>
</dbReference>
<evidence type="ECO:0000256" key="4">
    <source>
        <dbReference type="PIRSR" id="PIRSR000185-1"/>
    </source>
</evidence>
<comment type="similarity">
    <text evidence="1 3 7">Belongs to the Glu/Leu/Phe/Val dehydrogenases family.</text>
</comment>
<feature type="binding site" evidence="5">
    <location>
        <position position="96"/>
    </location>
    <ligand>
        <name>substrate</name>
    </ligand>
</feature>
<dbReference type="SMART" id="SM00839">
    <property type="entry name" value="ELFV_dehydrog"/>
    <property type="match status" value="1"/>
</dbReference>
<dbReference type="InterPro" id="IPR014362">
    <property type="entry name" value="Glu_DH"/>
</dbReference>
<dbReference type="Pfam" id="PF00208">
    <property type="entry name" value="ELFV_dehydrog"/>
    <property type="match status" value="1"/>
</dbReference>
<evidence type="ECO:0000256" key="6">
    <source>
        <dbReference type="PIRSR" id="PIRSR000185-3"/>
    </source>
</evidence>
<keyword evidence="5" id="KW-0547">Nucleotide-binding</keyword>
<dbReference type="PANTHER" id="PTHR11606:SF13">
    <property type="entry name" value="GLUTAMATE DEHYDROGENASE 1, MITOCHONDRIAL"/>
    <property type="match status" value="1"/>
</dbReference>
<dbReference type="InterPro" id="IPR036291">
    <property type="entry name" value="NAD(P)-bd_dom_sf"/>
</dbReference>
<dbReference type="GO" id="GO:0006538">
    <property type="term" value="P:L-glutamate catabolic process"/>
    <property type="evidence" value="ECO:0007669"/>
    <property type="project" value="TreeGrafter"/>
</dbReference>
<evidence type="ECO:0000256" key="3">
    <source>
        <dbReference type="PIRNR" id="PIRNR000185"/>
    </source>
</evidence>
<dbReference type="Pfam" id="PF02812">
    <property type="entry name" value="ELFV_dehydrog_N"/>
    <property type="match status" value="2"/>
</dbReference>
<keyword evidence="5" id="KW-0520">NAD</keyword>
<name>A0A1F8EBR0_9BACT</name>
<dbReference type="InterPro" id="IPR006095">
    <property type="entry name" value="Glu/Leu/Phe/Val/Trp_DH"/>
</dbReference>
<dbReference type="GO" id="GO:0000166">
    <property type="term" value="F:nucleotide binding"/>
    <property type="evidence" value="ECO:0007669"/>
    <property type="project" value="UniProtKB-KW"/>
</dbReference>
<feature type="binding site" evidence="5">
    <location>
        <position position="72"/>
    </location>
    <ligand>
        <name>substrate</name>
    </ligand>
</feature>
<evidence type="ECO:0000256" key="5">
    <source>
        <dbReference type="PIRSR" id="PIRSR000185-2"/>
    </source>
</evidence>
<dbReference type="Gene3D" id="3.40.50.10860">
    <property type="entry name" value="Leucine Dehydrogenase, chain A, domain 1"/>
    <property type="match status" value="1"/>
</dbReference>
<sequence>MADRSNFDFFKASLDLYKNAARYLNIPDRIYLSLQRPERVLKVRMPVKMDSGDYLPFQGWRSQHCSWRGPLKGGIRFHPDTTRNEVIALSMLMTWKCALVDIPYGGAKGGVNLDLEALPEKYRQDKNWKNPFPYLMSKRELKNLTDNFTEKIFPIIGPKIDIPAPDVNTNSEIMGWIMNKYSSMVGYTEPSVVTGKPLGLGGSAGRDKATGQGCFITTKEAMKYLSKNRELKYGLDKATCAIQGFGNAGSVVAELLDKAGFKIVAVSDRSGAIYNARGLDIPKIADIKSKGLSVSDFKEAEKINPEELLFLPVTVLVPAALEGVITQNNAHKVQAKILAEAANGPTTPEANKILEEKGIFVIPDILANAGGVVVSYFEWVQGLEQFYWGLDQVEKELETKMRKAFNEVIATASKYNVSNRTAAFITAINRVMEAGVARGKAL</sequence>
<evidence type="ECO:0000259" key="8">
    <source>
        <dbReference type="SMART" id="SM00839"/>
    </source>
</evidence>
<dbReference type="AlphaFoldDB" id="A0A1F8EBR0"/>
<evidence type="ECO:0000256" key="2">
    <source>
        <dbReference type="ARBA" id="ARBA00023002"/>
    </source>
</evidence>
<feature type="binding site" evidence="5">
    <location>
        <position position="375"/>
    </location>
    <ligand>
        <name>substrate</name>
    </ligand>
</feature>
<dbReference type="InterPro" id="IPR033922">
    <property type="entry name" value="NAD_bind_Glu_DH"/>
</dbReference>
<dbReference type="EMBL" id="MGIZ01000041">
    <property type="protein sequence ID" value="OGM98232.1"/>
    <property type="molecule type" value="Genomic_DNA"/>
</dbReference>
<evidence type="ECO:0000256" key="1">
    <source>
        <dbReference type="ARBA" id="ARBA00006382"/>
    </source>
</evidence>
<reference evidence="9 10" key="1">
    <citation type="journal article" date="2016" name="Nat. Commun.">
        <title>Thousands of microbial genomes shed light on interconnected biogeochemical processes in an aquifer system.</title>
        <authorList>
            <person name="Anantharaman K."/>
            <person name="Brown C.T."/>
            <person name="Hug L.A."/>
            <person name="Sharon I."/>
            <person name="Castelle C.J."/>
            <person name="Probst A.J."/>
            <person name="Thomas B.C."/>
            <person name="Singh A."/>
            <person name="Wilkins M.J."/>
            <person name="Karaoz U."/>
            <person name="Brodie E.L."/>
            <person name="Williams K.H."/>
            <person name="Hubbard S.S."/>
            <person name="Banfield J.F."/>
        </authorList>
    </citation>
    <scope>NUCLEOTIDE SEQUENCE [LARGE SCALE GENOMIC DNA]</scope>
</reference>
<dbReference type="InterPro" id="IPR046346">
    <property type="entry name" value="Aminoacid_DH-like_N_sf"/>
</dbReference>
<evidence type="ECO:0000256" key="7">
    <source>
        <dbReference type="RuleBase" id="RU004417"/>
    </source>
</evidence>
<dbReference type="CDD" id="cd01076">
    <property type="entry name" value="NAD_bind_1_Glu_DH"/>
    <property type="match status" value="1"/>
</dbReference>
<comment type="caution">
    <text evidence="9">The sequence shown here is derived from an EMBL/GenBank/DDBJ whole genome shotgun (WGS) entry which is preliminary data.</text>
</comment>
<dbReference type="PANTHER" id="PTHR11606">
    <property type="entry name" value="GLUTAMATE DEHYDROGENASE"/>
    <property type="match status" value="1"/>
</dbReference>
<dbReference type="SUPFAM" id="SSF53223">
    <property type="entry name" value="Aminoacid dehydrogenase-like, N-terminal domain"/>
    <property type="match status" value="1"/>
</dbReference>
<dbReference type="InterPro" id="IPR006097">
    <property type="entry name" value="Glu/Leu/Phe/Val/Trp_DH_dimer"/>
</dbReference>